<dbReference type="EMBL" id="HG964446">
    <property type="protein sequence ID" value="CDO89023.1"/>
    <property type="molecule type" value="Genomic_DNA"/>
</dbReference>
<dbReference type="Gene3D" id="3.30.160.70">
    <property type="entry name" value="Methylated DNA-protein cysteine methyltransferase domain"/>
    <property type="match status" value="1"/>
</dbReference>
<dbReference type="SUPFAM" id="SSF53155">
    <property type="entry name" value="Methylated DNA-protein cysteine methyltransferase domain"/>
    <property type="match status" value="1"/>
</dbReference>
<evidence type="ECO:0000259" key="10">
    <source>
        <dbReference type="Pfam" id="PF01035"/>
    </source>
</evidence>
<comment type="similarity">
    <text evidence="2 9">Belongs to the MGMT family.</text>
</comment>
<dbReference type="InterPro" id="IPR036631">
    <property type="entry name" value="MGMT_N_sf"/>
</dbReference>
<keyword evidence="5 9" id="KW-0808">Transferase</keyword>
<dbReference type="InterPro" id="IPR001497">
    <property type="entry name" value="MethylDNA_cys_MeTrfase_AS"/>
</dbReference>
<dbReference type="STRING" id="47839.BN973_03394"/>
<dbReference type="SUPFAM" id="SSF46767">
    <property type="entry name" value="Methylated DNA-protein cysteine methyltransferase, C-terminal domain"/>
    <property type="match status" value="1"/>
</dbReference>
<dbReference type="Gene3D" id="1.10.10.10">
    <property type="entry name" value="Winged helix-like DNA-binding domain superfamily/Winged helix DNA-binding domain"/>
    <property type="match status" value="1"/>
</dbReference>
<dbReference type="CDD" id="cd06445">
    <property type="entry name" value="ATase"/>
    <property type="match status" value="1"/>
</dbReference>
<keyword evidence="14" id="KW-1185">Reference proteome</keyword>
<evidence type="ECO:0000256" key="4">
    <source>
        <dbReference type="ARBA" id="ARBA00022603"/>
    </source>
</evidence>
<evidence type="ECO:0000256" key="7">
    <source>
        <dbReference type="ARBA" id="ARBA00023204"/>
    </source>
</evidence>
<dbReference type="InterPro" id="IPR014048">
    <property type="entry name" value="MethylDNA_cys_MeTrfase_DNA-bd"/>
</dbReference>
<proteinExistence type="inferred from homology"/>
<dbReference type="AlphaFoldDB" id="A0A024K0J5"/>
<evidence type="ECO:0000256" key="2">
    <source>
        <dbReference type="ARBA" id="ARBA00008711"/>
    </source>
</evidence>
<evidence type="ECO:0000256" key="9">
    <source>
        <dbReference type="HAMAP-Rule" id="MF_00772"/>
    </source>
</evidence>
<reference evidence="12" key="2">
    <citation type="submission" date="2014-04" db="EMBL/GenBank/DDBJ databases">
        <authorList>
            <person name="Urmite Genomes U."/>
        </authorList>
    </citation>
    <scope>NUCLEOTIDE SEQUENCE</scope>
    <source>
        <strain evidence="12">DSM 44626</strain>
    </source>
</reference>
<dbReference type="InterPro" id="IPR008332">
    <property type="entry name" value="MethylG_MeTrfase_N"/>
</dbReference>
<dbReference type="Pfam" id="PF02870">
    <property type="entry name" value="Methyltransf_1N"/>
    <property type="match status" value="1"/>
</dbReference>
<organism evidence="12">
    <name type="scientific">Mycobacterium triplex</name>
    <dbReference type="NCBI Taxonomy" id="47839"/>
    <lineage>
        <taxon>Bacteria</taxon>
        <taxon>Bacillati</taxon>
        <taxon>Actinomycetota</taxon>
        <taxon>Actinomycetes</taxon>
        <taxon>Mycobacteriales</taxon>
        <taxon>Mycobacteriaceae</taxon>
        <taxon>Mycobacterium</taxon>
        <taxon>Mycobacterium simiae complex</taxon>
    </lineage>
</organism>
<keyword evidence="7 9" id="KW-0234">DNA repair</keyword>
<dbReference type="Proteomes" id="UP000193710">
    <property type="component" value="Unassembled WGS sequence"/>
</dbReference>
<evidence type="ECO:0000259" key="11">
    <source>
        <dbReference type="Pfam" id="PF02870"/>
    </source>
</evidence>
<evidence type="ECO:0000313" key="13">
    <source>
        <dbReference type="EMBL" id="ORX01803.1"/>
    </source>
</evidence>
<evidence type="ECO:0000256" key="1">
    <source>
        <dbReference type="ARBA" id="ARBA00001286"/>
    </source>
</evidence>
<feature type="active site" description="Nucleophile; methyl group acceptor" evidence="9">
    <location>
        <position position="170"/>
    </location>
</feature>
<keyword evidence="4 9" id="KW-0489">Methyltransferase</keyword>
<evidence type="ECO:0000256" key="5">
    <source>
        <dbReference type="ARBA" id="ARBA00022679"/>
    </source>
</evidence>
<dbReference type="PROSITE" id="PS00374">
    <property type="entry name" value="MGMT"/>
    <property type="match status" value="1"/>
</dbReference>
<reference evidence="12" key="1">
    <citation type="journal article" date="2014" name="Genome Announc.">
        <title>Draft Genome Sequence of Mycobacterium triplex DSM 44626.</title>
        <authorList>
            <person name="Sassi M."/>
            <person name="Croce O."/>
            <person name="Robert C."/>
            <person name="Raoult D."/>
            <person name="Drancourt M."/>
        </authorList>
    </citation>
    <scope>NUCLEOTIDE SEQUENCE [LARGE SCALE GENOMIC DNA]</scope>
    <source>
        <strain evidence="12">DSM 44626</strain>
    </source>
</reference>
<protein>
    <recommendedName>
        <fullName evidence="9">Methylated-DNA--protein-cysteine methyltransferase</fullName>
        <ecNumber evidence="9">2.1.1.63</ecNumber>
    </recommendedName>
    <alternativeName>
        <fullName evidence="9">6-O-methylguanine-DNA methyltransferase</fullName>
        <shortName evidence="9">MGMT</shortName>
    </alternativeName>
    <alternativeName>
        <fullName evidence="9">O-6-methylguanine-DNA-alkyltransferase</fullName>
    </alternativeName>
</protein>
<dbReference type="InterPro" id="IPR036388">
    <property type="entry name" value="WH-like_DNA-bd_sf"/>
</dbReference>
<dbReference type="GO" id="GO:0006307">
    <property type="term" value="P:DNA alkylation repair"/>
    <property type="evidence" value="ECO:0007669"/>
    <property type="project" value="UniProtKB-UniRule"/>
</dbReference>
<dbReference type="GO" id="GO:0032259">
    <property type="term" value="P:methylation"/>
    <property type="evidence" value="ECO:0007669"/>
    <property type="project" value="UniProtKB-KW"/>
</dbReference>
<dbReference type="Pfam" id="PF01035">
    <property type="entry name" value="DNA_binding_1"/>
    <property type="match status" value="1"/>
</dbReference>
<dbReference type="InterPro" id="IPR036217">
    <property type="entry name" value="MethylDNA_cys_MeTrfase_DNAb"/>
</dbReference>
<feature type="domain" description="Methylated-DNA-[protein]-cysteine S-methyltransferase DNA binding" evidence="10">
    <location>
        <begin position="119"/>
        <end position="198"/>
    </location>
</feature>
<comment type="catalytic activity">
    <reaction evidence="8 9">
        <text>a 6-O-methyl-2'-deoxyguanosine in DNA + L-cysteinyl-[protein] = S-methyl-L-cysteinyl-[protein] + a 2'-deoxyguanosine in DNA</text>
        <dbReference type="Rhea" id="RHEA:24000"/>
        <dbReference type="Rhea" id="RHEA-COMP:10131"/>
        <dbReference type="Rhea" id="RHEA-COMP:10132"/>
        <dbReference type="Rhea" id="RHEA-COMP:11367"/>
        <dbReference type="Rhea" id="RHEA-COMP:11368"/>
        <dbReference type="ChEBI" id="CHEBI:29950"/>
        <dbReference type="ChEBI" id="CHEBI:82612"/>
        <dbReference type="ChEBI" id="CHEBI:85445"/>
        <dbReference type="ChEBI" id="CHEBI:85448"/>
        <dbReference type="EC" id="2.1.1.63"/>
    </reaction>
</comment>
<evidence type="ECO:0000313" key="14">
    <source>
        <dbReference type="Proteomes" id="UP000193710"/>
    </source>
</evidence>
<dbReference type="RefSeq" id="WP_051641308.1">
    <property type="nucleotide sequence ID" value="NZ_HG964446.1"/>
</dbReference>
<evidence type="ECO:0000256" key="3">
    <source>
        <dbReference type="ARBA" id="ARBA00022490"/>
    </source>
</evidence>
<keyword evidence="6 9" id="KW-0227">DNA damage</keyword>
<reference evidence="13 14" key="3">
    <citation type="submission" date="2016-01" db="EMBL/GenBank/DDBJ databases">
        <title>The new phylogeny of the genus Mycobacterium.</title>
        <authorList>
            <person name="Tarcisio F."/>
            <person name="Conor M."/>
            <person name="Antonella G."/>
            <person name="Elisabetta G."/>
            <person name="Giulia F.S."/>
            <person name="Sara T."/>
            <person name="Anna F."/>
            <person name="Clotilde B."/>
            <person name="Roberto B."/>
            <person name="Veronica D.S."/>
            <person name="Fabio R."/>
            <person name="Monica P."/>
            <person name="Olivier J."/>
            <person name="Enrico T."/>
            <person name="Nicola S."/>
        </authorList>
    </citation>
    <scope>NUCLEOTIDE SEQUENCE [LARGE SCALE GENOMIC DNA]</scope>
    <source>
        <strain evidence="13 14">DSM 44626</strain>
    </source>
</reference>
<dbReference type="HAMAP" id="MF_00772">
    <property type="entry name" value="OGT"/>
    <property type="match status" value="1"/>
</dbReference>
<accession>A0A024K0J5</accession>
<gene>
    <name evidence="13" type="ORF">AWC29_21610</name>
    <name evidence="12" type="ORF">BN973_03394</name>
</gene>
<comment type="catalytic activity">
    <reaction evidence="1 9">
        <text>a 4-O-methyl-thymidine in DNA + L-cysteinyl-[protein] = a thymidine in DNA + S-methyl-L-cysteinyl-[protein]</text>
        <dbReference type="Rhea" id="RHEA:53428"/>
        <dbReference type="Rhea" id="RHEA-COMP:10131"/>
        <dbReference type="Rhea" id="RHEA-COMP:10132"/>
        <dbReference type="Rhea" id="RHEA-COMP:13555"/>
        <dbReference type="Rhea" id="RHEA-COMP:13556"/>
        <dbReference type="ChEBI" id="CHEBI:29950"/>
        <dbReference type="ChEBI" id="CHEBI:82612"/>
        <dbReference type="ChEBI" id="CHEBI:137386"/>
        <dbReference type="ChEBI" id="CHEBI:137387"/>
        <dbReference type="EC" id="2.1.1.63"/>
    </reaction>
</comment>
<dbReference type="EC" id="2.1.1.63" evidence="9"/>
<dbReference type="EMBL" id="LQPY01000029">
    <property type="protein sequence ID" value="ORX01803.1"/>
    <property type="molecule type" value="Genomic_DNA"/>
</dbReference>
<evidence type="ECO:0000256" key="6">
    <source>
        <dbReference type="ARBA" id="ARBA00022763"/>
    </source>
</evidence>
<dbReference type="PANTHER" id="PTHR10815:SF5">
    <property type="entry name" value="METHYLATED-DNA--PROTEIN-CYSTEINE METHYLTRANSFERASE"/>
    <property type="match status" value="1"/>
</dbReference>
<dbReference type="NCBIfam" id="TIGR00589">
    <property type="entry name" value="ogt"/>
    <property type="match status" value="1"/>
</dbReference>
<comment type="miscellaneous">
    <text evidence="9">This enzyme catalyzes only one turnover and therefore is not strictly catalytic. According to one definition, an enzyme is a biocatalyst that acts repeatedly and over many reaction cycles.</text>
</comment>
<dbReference type="GO" id="GO:0005737">
    <property type="term" value="C:cytoplasm"/>
    <property type="evidence" value="ECO:0007669"/>
    <property type="project" value="UniProtKB-SubCell"/>
</dbReference>
<name>A0A024K0J5_9MYCO</name>
<dbReference type="HOGENOM" id="CLU_000445_52_2_11"/>
<dbReference type="eggNOG" id="COG0350">
    <property type="taxonomic scope" value="Bacteria"/>
</dbReference>
<dbReference type="PANTHER" id="PTHR10815">
    <property type="entry name" value="METHYLATED-DNA--PROTEIN-CYSTEINE METHYLTRANSFERASE"/>
    <property type="match status" value="1"/>
</dbReference>
<sequence length="209" mass="22421">MTSTDLANHYPVDPTHLQRLRARLESDAQADDLLDIAYRTVDSAVGPLLLAATPLGLVRLAFANEDPDGVLLSLSERISPRMLEAPTRLDPIVRQLDEYFAGRRRSFDIALDWSLSHGFRRTVLEHLNTGIGYGATASYAALARLAGSPKAVRAVGTACATNPIPIVVPCHRVIRSDGGVGAYRGGPVAKRVLLDLERNGSCTPATPSA</sequence>
<comment type="subcellular location">
    <subcellularLocation>
        <location evidence="9">Cytoplasm</location>
    </subcellularLocation>
</comment>
<evidence type="ECO:0000313" key="12">
    <source>
        <dbReference type="EMBL" id="CDO89023.1"/>
    </source>
</evidence>
<comment type="function">
    <text evidence="9">Involved in the cellular defense against the biological effects of O6-methylguanine (O6-MeG) and O4-methylthymine (O4-MeT) in DNA. Repairs the methylated nucleobase in DNA by stoichiometrically transferring the methyl group to a cysteine residue in the enzyme. This is a suicide reaction: the enzyme is irreversibly inactivated.</text>
</comment>
<dbReference type="Proteomes" id="UP000028880">
    <property type="component" value="Unassembled WGS sequence"/>
</dbReference>
<dbReference type="InterPro" id="IPR023546">
    <property type="entry name" value="MGMT"/>
</dbReference>
<feature type="domain" description="Methylguanine DNA methyltransferase ribonuclease-like" evidence="11">
    <location>
        <begin position="36"/>
        <end position="112"/>
    </location>
</feature>
<dbReference type="GO" id="GO:0003908">
    <property type="term" value="F:methylated-DNA-[protein]-cysteine S-methyltransferase activity"/>
    <property type="evidence" value="ECO:0007669"/>
    <property type="project" value="UniProtKB-UniRule"/>
</dbReference>
<evidence type="ECO:0000256" key="8">
    <source>
        <dbReference type="ARBA" id="ARBA00049348"/>
    </source>
</evidence>
<keyword evidence="3 9" id="KW-0963">Cytoplasm</keyword>
<dbReference type="FunFam" id="1.10.10.10:FF:000214">
    <property type="entry name" value="Methylated-DNA--protein-cysteine methyltransferase"/>
    <property type="match status" value="1"/>
</dbReference>